<feature type="domain" description="Nudix hydrolase" evidence="4">
    <location>
        <begin position="61"/>
        <end position="189"/>
    </location>
</feature>
<dbReference type="EMBL" id="PXYX01000001">
    <property type="protein sequence ID" value="PSR29816.1"/>
    <property type="molecule type" value="Genomic_DNA"/>
</dbReference>
<keyword evidence="2 3" id="KW-0378">Hydrolase</keyword>
<comment type="cofactor">
    <cofactor evidence="1">
        <name>Mg(2+)</name>
        <dbReference type="ChEBI" id="CHEBI:18420"/>
    </cofactor>
</comment>
<dbReference type="InterPro" id="IPR020476">
    <property type="entry name" value="Nudix_hydrolase"/>
</dbReference>
<dbReference type="PROSITE" id="PS51462">
    <property type="entry name" value="NUDIX"/>
    <property type="match status" value="1"/>
</dbReference>
<dbReference type="AlphaFoldDB" id="A0A2T2X5S5"/>
<evidence type="ECO:0000256" key="1">
    <source>
        <dbReference type="ARBA" id="ARBA00001946"/>
    </source>
</evidence>
<sequence>MIGMPIGYSIWPSIWNALHSVLNACWIKENVWMPRPKPPSRPVKISDLHGHFHEFSPQEIHFRPAAYGLLVQNQQILLSLSRFSGKWDLPGGGIEPWETLEAGLTREFFEETGLVVNVQQFLGLRESFIAFFRYPFHSLRFYYQVENTSSSSQELKPENHELLDLKWWPLDQIPLSQMNADDISIIQHYLQGQGPGKPVTN</sequence>
<dbReference type="GO" id="GO:0016787">
    <property type="term" value="F:hydrolase activity"/>
    <property type="evidence" value="ECO:0007669"/>
    <property type="project" value="UniProtKB-KW"/>
</dbReference>
<accession>A0A2T2X5S5</accession>
<dbReference type="InterPro" id="IPR000086">
    <property type="entry name" value="NUDIX_hydrolase_dom"/>
</dbReference>
<name>A0A2T2X5S5_SULTH</name>
<dbReference type="Pfam" id="PF00293">
    <property type="entry name" value="NUDIX"/>
    <property type="match status" value="1"/>
</dbReference>
<dbReference type="PROSITE" id="PS00893">
    <property type="entry name" value="NUDIX_BOX"/>
    <property type="match status" value="1"/>
</dbReference>
<evidence type="ECO:0000313" key="6">
    <source>
        <dbReference type="Proteomes" id="UP000242705"/>
    </source>
</evidence>
<dbReference type="PANTHER" id="PTHR43046:SF14">
    <property type="entry name" value="MUTT_NUDIX FAMILY PROTEIN"/>
    <property type="match status" value="1"/>
</dbReference>
<evidence type="ECO:0000313" key="5">
    <source>
        <dbReference type="EMBL" id="PSR29816.1"/>
    </source>
</evidence>
<dbReference type="InterPro" id="IPR020084">
    <property type="entry name" value="NUDIX_hydrolase_CS"/>
</dbReference>
<organism evidence="5 6">
    <name type="scientific">Sulfobacillus thermosulfidooxidans</name>
    <dbReference type="NCBI Taxonomy" id="28034"/>
    <lineage>
        <taxon>Bacteria</taxon>
        <taxon>Bacillati</taxon>
        <taxon>Bacillota</taxon>
        <taxon>Clostridia</taxon>
        <taxon>Eubacteriales</taxon>
        <taxon>Clostridiales Family XVII. Incertae Sedis</taxon>
        <taxon>Sulfobacillus</taxon>
    </lineage>
</organism>
<dbReference type="Gene3D" id="3.90.79.10">
    <property type="entry name" value="Nucleoside Triphosphate Pyrophosphohydrolase"/>
    <property type="match status" value="1"/>
</dbReference>
<evidence type="ECO:0000259" key="4">
    <source>
        <dbReference type="PROSITE" id="PS51462"/>
    </source>
</evidence>
<reference evidence="5 6" key="1">
    <citation type="journal article" date="2014" name="BMC Genomics">
        <title>Comparison of environmental and isolate Sulfobacillus genomes reveals diverse carbon, sulfur, nitrogen, and hydrogen metabolisms.</title>
        <authorList>
            <person name="Justice N.B."/>
            <person name="Norman A."/>
            <person name="Brown C.T."/>
            <person name="Singh A."/>
            <person name="Thomas B.C."/>
            <person name="Banfield J.F."/>
        </authorList>
    </citation>
    <scope>NUCLEOTIDE SEQUENCE [LARGE SCALE GENOMIC DNA]</scope>
    <source>
        <strain evidence="5">AMDSBA5</strain>
    </source>
</reference>
<dbReference type="Proteomes" id="UP000242705">
    <property type="component" value="Unassembled WGS sequence"/>
</dbReference>
<comment type="caution">
    <text evidence="5">The sequence shown here is derived from an EMBL/GenBank/DDBJ whole genome shotgun (WGS) entry which is preliminary data.</text>
</comment>
<dbReference type="SUPFAM" id="SSF55811">
    <property type="entry name" value="Nudix"/>
    <property type="match status" value="1"/>
</dbReference>
<evidence type="ECO:0000256" key="2">
    <source>
        <dbReference type="ARBA" id="ARBA00022801"/>
    </source>
</evidence>
<dbReference type="InterPro" id="IPR015797">
    <property type="entry name" value="NUDIX_hydrolase-like_dom_sf"/>
</dbReference>
<dbReference type="PANTHER" id="PTHR43046">
    <property type="entry name" value="GDP-MANNOSE MANNOSYL HYDROLASE"/>
    <property type="match status" value="1"/>
</dbReference>
<protein>
    <submittedName>
        <fullName evidence="5">NUDIX hydrolase</fullName>
    </submittedName>
</protein>
<evidence type="ECO:0000256" key="3">
    <source>
        <dbReference type="RuleBase" id="RU003476"/>
    </source>
</evidence>
<comment type="similarity">
    <text evidence="3">Belongs to the Nudix hydrolase family.</text>
</comment>
<gene>
    <name evidence="5" type="ORF">C7B47_00455</name>
</gene>
<dbReference type="PRINTS" id="PR00502">
    <property type="entry name" value="NUDIXFAMILY"/>
</dbReference>
<proteinExistence type="inferred from homology"/>